<protein>
    <submittedName>
        <fullName evidence="3">Very-long-chain 3-oxoacyl-CoA synthase</fullName>
    </submittedName>
</protein>
<feature type="transmembrane region" description="Helical" evidence="1">
    <location>
        <begin position="64"/>
        <end position="88"/>
    </location>
</feature>
<sequence length="142" mass="16951">MPDTDVLHDWTNWKPKFLVEMFPINNRRIINNYCSFSTSMLVHILLLYAIITQTPKIFKPYQKVLFLHLVMNFYYTFVGLLIQSNMVYDRSTDQFFVQIDALIKNPSMLLTVIMTGFNDFGSLWYISAMPVNYVYRYFLICR</sequence>
<dbReference type="AlphaFoldDB" id="A0A914QUQ1"/>
<feature type="transmembrane region" description="Helical" evidence="1">
    <location>
        <begin position="108"/>
        <end position="126"/>
    </location>
</feature>
<accession>A0A914QUQ1</accession>
<keyword evidence="1" id="KW-0472">Membrane</keyword>
<dbReference type="WBParaSite" id="PDA_v2.g5485.t1">
    <property type="protein sequence ID" value="PDA_v2.g5485.t1"/>
    <property type="gene ID" value="PDA_v2.g5485"/>
</dbReference>
<dbReference type="Proteomes" id="UP000887578">
    <property type="component" value="Unplaced"/>
</dbReference>
<evidence type="ECO:0000313" key="3">
    <source>
        <dbReference type="WBParaSite" id="PDA_v2.g5485.t1"/>
    </source>
</evidence>
<proteinExistence type="predicted"/>
<organism evidence="2 3">
    <name type="scientific">Panagrolaimus davidi</name>
    <dbReference type="NCBI Taxonomy" id="227884"/>
    <lineage>
        <taxon>Eukaryota</taxon>
        <taxon>Metazoa</taxon>
        <taxon>Ecdysozoa</taxon>
        <taxon>Nematoda</taxon>
        <taxon>Chromadorea</taxon>
        <taxon>Rhabditida</taxon>
        <taxon>Tylenchina</taxon>
        <taxon>Panagrolaimomorpha</taxon>
        <taxon>Panagrolaimoidea</taxon>
        <taxon>Panagrolaimidae</taxon>
        <taxon>Panagrolaimus</taxon>
    </lineage>
</organism>
<reference evidence="3" key="1">
    <citation type="submission" date="2022-11" db="UniProtKB">
        <authorList>
            <consortium name="WormBaseParasite"/>
        </authorList>
    </citation>
    <scope>IDENTIFICATION</scope>
</reference>
<evidence type="ECO:0000256" key="1">
    <source>
        <dbReference type="SAM" id="Phobius"/>
    </source>
</evidence>
<feature type="transmembrane region" description="Helical" evidence="1">
    <location>
        <begin position="30"/>
        <end position="52"/>
    </location>
</feature>
<keyword evidence="2" id="KW-1185">Reference proteome</keyword>
<evidence type="ECO:0000313" key="2">
    <source>
        <dbReference type="Proteomes" id="UP000887578"/>
    </source>
</evidence>
<name>A0A914QUQ1_9BILA</name>
<dbReference type="InterPro" id="IPR019428">
    <property type="entry name" value="7TM_GPCR_serpentine_rcpt_Str"/>
</dbReference>
<dbReference type="Pfam" id="PF10326">
    <property type="entry name" value="7TM_GPCR_Str"/>
    <property type="match status" value="1"/>
</dbReference>
<keyword evidence="1" id="KW-0812">Transmembrane</keyword>
<keyword evidence="1" id="KW-1133">Transmembrane helix</keyword>